<dbReference type="KEGG" id="bfn:OI25_1450"/>
<protein>
    <submittedName>
        <fullName evidence="1">Uncharacterized protein</fullName>
    </submittedName>
</protein>
<evidence type="ECO:0000313" key="1">
    <source>
        <dbReference type="EMBL" id="AJZ59386.1"/>
    </source>
</evidence>
<gene>
    <name evidence="1" type="ORF">OI25_1450</name>
</gene>
<sequence length="98" mass="10160">MLSIDRSALVTAEQAHSLYTGNGNASAAVFGLSVAEFAADAVACYEDPIKATETLAANPAHALADYSAHTPKQQKLIAKKLKRAAVARGQLHPASDNG</sequence>
<name>A0AAU8SZ76_9BURK</name>
<reference evidence="1 2" key="1">
    <citation type="journal article" date="2015" name="Genome Announc.">
        <title>Complete genome sequences for 59 burkholderia isolates, both pathogenic and near neighbor.</title>
        <authorList>
            <person name="Johnson S.L."/>
            <person name="Bishop-Lilly K.A."/>
            <person name="Ladner J.T."/>
            <person name="Daligault H.E."/>
            <person name="Davenport K.W."/>
            <person name="Jaissle J."/>
            <person name="Frey K.G."/>
            <person name="Koroleva G.I."/>
            <person name="Bruce D.C."/>
            <person name="Coyne S.R."/>
            <person name="Broomall S.M."/>
            <person name="Li P.E."/>
            <person name="Teshima H."/>
            <person name="Gibbons H.S."/>
            <person name="Palacios G.F."/>
            <person name="Rosenzweig C.N."/>
            <person name="Redden C.L."/>
            <person name="Xu Y."/>
            <person name="Minogue T.D."/>
            <person name="Chain P.S."/>
        </authorList>
    </citation>
    <scope>NUCLEOTIDE SEQUENCE [LARGE SCALE GENOMIC DNA]</scope>
    <source>
        <strain evidence="1 2">ATCC BAA-463</strain>
    </source>
</reference>
<dbReference type="AlphaFoldDB" id="A0AAU8SZ76"/>
<organism evidence="1 2">
    <name type="scientific">Paraburkholderia fungorum</name>
    <dbReference type="NCBI Taxonomy" id="134537"/>
    <lineage>
        <taxon>Bacteria</taxon>
        <taxon>Pseudomonadati</taxon>
        <taxon>Pseudomonadota</taxon>
        <taxon>Betaproteobacteria</taxon>
        <taxon>Burkholderiales</taxon>
        <taxon>Burkholderiaceae</taxon>
        <taxon>Paraburkholderia</taxon>
    </lineage>
</organism>
<proteinExistence type="predicted"/>
<accession>A0AAU8SZ76</accession>
<dbReference type="Proteomes" id="UP000032614">
    <property type="component" value="Chromosome 1"/>
</dbReference>
<dbReference type="EMBL" id="CP010026">
    <property type="protein sequence ID" value="AJZ59386.1"/>
    <property type="molecule type" value="Genomic_DNA"/>
</dbReference>
<evidence type="ECO:0000313" key="2">
    <source>
        <dbReference type="Proteomes" id="UP000032614"/>
    </source>
</evidence>